<feature type="compositionally biased region" description="Low complexity" evidence="1">
    <location>
        <begin position="431"/>
        <end position="449"/>
    </location>
</feature>
<dbReference type="EMBL" id="AP012547">
    <property type="protein sequence ID" value="BAO30180.1"/>
    <property type="molecule type" value="Genomic_DNA"/>
</dbReference>
<dbReference type="KEGG" id="shd:SUTH_02393"/>
<keyword evidence="5" id="KW-1185">Reference proteome</keyword>
<dbReference type="Pfam" id="PF13400">
    <property type="entry name" value="Tad"/>
    <property type="match status" value="1"/>
</dbReference>
<protein>
    <recommendedName>
        <fullName evidence="3">Putative Flp pilus-assembly TadG-like N-terminal domain-containing protein</fullName>
    </recommendedName>
</protein>
<feature type="domain" description="Putative Flp pilus-assembly TadG-like N-terminal" evidence="3">
    <location>
        <begin position="27"/>
        <end position="72"/>
    </location>
</feature>
<organism evidence="4 5">
    <name type="scientific">Sulfuritalea hydrogenivorans sk43H</name>
    <dbReference type="NCBI Taxonomy" id="1223802"/>
    <lineage>
        <taxon>Bacteria</taxon>
        <taxon>Pseudomonadati</taxon>
        <taxon>Pseudomonadota</taxon>
        <taxon>Betaproteobacteria</taxon>
        <taxon>Nitrosomonadales</taxon>
        <taxon>Sterolibacteriaceae</taxon>
        <taxon>Sulfuritalea</taxon>
    </lineage>
</organism>
<proteinExistence type="predicted"/>
<keyword evidence="2" id="KW-1133">Transmembrane helix</keyword>
<evidence type="ECO:0000259" key="3">
    <source>
        <dbReference type="Pfam" id="PF13400"/>
    </source>
</evidence>
<dbReference type="Proteomes" id="UP000031637">
    <property type="component" value="Chromosome"/>
</dbReference>
<evidence type="ECO:0000256" key="1">
    <source>
        <dbReference type="SAM" id="MobiDB-lite"/>
    </source>
</evidence>
<sequence length="686" mass="73393">MDIHFIMRPGRLRSLPRSARPERRQRGQALVFALFTSVLVILALFAMYSMGGQTIEKIKLQNTADAAAYSAALAEARDYNFSAYTNRAMVANQVGVAQFVGLTSWFRNLSAFTNNNDSANLGRSVLYELMMNIWPGGTLKSLYKTVYKGIGTVAGVFDEGKLGSTFMKGAITLLDGLIRVYSESQRVYHYATALTVTQTLGVFDSLGQTLDNMLGVTLFKGPLSILDGDGSILKANDDKVQLTTSSAFYLGYHFYKWFNFTEFKNPNMDAGGDGANAERFAQVTTDSLDDFSRDRSTKPAWGFAFFYAPPLTFVDPTVFIPYTSGPLFLPVFHRGGTELKVTNDAGTGAPAGTGGGTGDSGVDCNGNPVSSASPPLVVDYHSQLPGGGYTGCDGDTGTVQLGDAAHPAGAYARNAGQWVDTRCFGTTPPAGCPTTTRTPTPAPAANGNAHPGGAGSKSKRSWTAMDASSFSGLDIFWISILGIPIPLPIPFVPPWVPVSHGAAQSGKQLSKPDVLSGDNNFGHDASNAYGESLSSWTTKISAAMQQEKGAGTSLTLSPNTFGGLTQYMDVKDIAAENLTGPPLVIEVEKNVSDMPKNPATGQFATANGAPVRKLDNLGKMRSLSKAQVYFSRPTTDSGLDWFKRTIGSAGATELGSLYNPYWQARLMPNDFIEQYISMEIHRAGLL</sequence>
<dbReference type="HOGENOM" id="CLU_434710_0_0_4"/>
<dbReference type="STRING" id="1223802.SUTH_02393"/>
<gene>
    <name evidence="4" type="ORF">SUTH_02393</name>
</gene>
<evidence type="ECO:0000256" key="2">
    <source>
        <dbReference type="SAM" id="Phobius"/>
    </source>
</evidence>
<dbReference type="InterPro" id="IPR028087">
    <property type="entry name" value="Tad_N"/>
</dbReference>
<reference evidence="4 5" key="1">
    <citation type="journal article" date="2014" name="Syst. Appl. Microbiol.">
        <title>Complete genomes of freshwater sulfur oxidizers Sulfuricella denitrificans skB26 and Sulfuritalea hydrogenivorans sk43H: genetic insights into the sulfur oxidation pathway of betaproteobacteria.</title>
        <authorList>
            <person name="Watanabe T."/>
            <person name="Kojima H."/>
            <person name="Fukui M."/>
        </authorList>
    </citation>
    <scope>NUCLEOTIDE SEQUENCE [LARGE SCALE GENOMIC DNA]</scope>
    <source>
        <strain evidence="4">DSM22779</strain>
    </source>
</reference>
<feature type="transmembrane region" description="Helical" evidence="2">
    <location>
        <begin position="29"/>
        <end position="50"/>
    </location>
</feature>
<evidence type="ECO:0000313" key="5">
    <source>
        <dbReference type="Proteomes" id="UP000031637"/>
    </source>
</evidence>
<keyword evidence="2" id="KW-0812">Transmembrane</keyword>
<feature type="region of interest" description="Disordered" evidence="1">
    <location>
        <begin position="431"/>
        <end position="460"/>
    </location>
</feature>
<keyword evidence="2" id="KW-0472">Membrane</keyword>
<dbReference type="AlphaFoldDB" id="W0SHB1"/>
<name>W0SHB1_9PROT</name>
<accession>W0SHB1</accession>
<evidence type="ECO:0000313" key="4">
    <source>
        <dbReference type="EMBL" id="BAO30180.1"/>
    </source>
</evidence>